<dbReference type="InterPro" id="IPR018154">
    <property type="entry name" value="TLV/ENV_coat_polyprotein"/>
</dbReference>
<feature type="transmembrane region" description="Helical" evidence="1">
    <location>
        <begin position="375"/>
        <end position="401"/>
    </location>
</feature>
<keyword evidence="2" id="KW-0732">Signal</keyword>
<accession>A0A670XRW5</accession>
<dbReference type="PANTHER" id="PTHR10424:SF8">
    <property type="entry name" value="ENDOGENOUS RETROVIRUS GROUP PABLB MEMBER 1 ENV POLYPROTEIN"/>
    <property type="match status" value="1"/>
</dbReference>
<dbReference type="PANTHER" id="PTHR10424">
    <property type="entry name" value="VIRAL ENVELOPE PROTEIN"/>
    <property type="match status" value="1"/>
</dbReference>
<proteinExistence type="predicted"/>
<evidence type="ECO:0000256" key="2">
    <source>
        <dbReference type="SAM" id="SignalP"/>
    </source>
</evidence>
<reference evidence="3" key="2">
    <citation type="submission" date="2025-09" db="UniProtKB">
        <authorList>
            <consortium name="Ensembl"/>
        </authorList>
    </citation>
    <scope>IDENTIFICATION</scope>
</reference>
<feature type="chain" id="PRO_5025452617" evidence="2">
    <location>
        <begin position="24"/>
        <end position="430"/>
    </location>
</feature>
<evidence type="ECO:0000313" key="4">
    <source>
        <dbReference type="Proteomes" id="UP000472273"/>
    </source>
</evidence>
<organism evidence="3 4">
    <name type="scientific">Pseudonaja textilis</name>
    <name type="common">Eastern brown snake</name>
    <dbReference type="NCBI Taxonomy" id="8673"/>
    <lineage>
        <taxon>Eukaryota</taxon>
        <taxon>Metazoa</taxon>
        <taxon>Chordata</taxon>
        <taxon>Craniata</taxon>
        <taxon>Vertebrata</taxon>
        <taxon>Euteleostomi</taxon>
        <taxon>Lepidosauria</taxon>
        <taxon>Squamata</taxon>
        <taxon>Bifurcata</taxon>
        <taxon>Unidentata</taxon>
        <taxon>Episquamata</taxon>
        <taxon>Toxicofera</taxon>
        <taxon>Serpentes</taxon>
        <taxon>Colubroidea</taxon>
        <taxon>Elapidae</taxon>
        <taxon>Hydrophiinae</taxon>
        <taxon>Pseudonaja</taxon>
    </lineage>
</organism>
<reference evidence="3" key="1">
    <citation type="submission" date="2025-08" db="UniProtKB">
        <authorList>
            <consortium name="Ensembl"/>
        </authorList>
    </citation>
    <scope>IDENTIFICATION</scope>
</reference>
<keyword evidence="1" id="KW-1133">Transmembrane helix</keyword>
<dbReference type="Gene3D" id="1.10.287.210">
    <property type="match status" value="1"/>
</dbReference>
<protein>
    <submittedName>
        <fullName evidence="3">Uncharacterized protein</fullName>
    </submittedName>
</protein>
<name>A0A670XRW5_PSETE</name>
<dbReference type="Proteomes" id="UP000472273">
    <property type="component" value="Unplaced"/>
</dbReference>
<keyword evidence="4" id="KW-1185">Reference proteome</keyword>
<evidence type="ECO:0000313" key="3">
    <source>
        <dbReference type="Ensembl" id="ENSPTXP00000001438.1"/>
    </source>
</evidence>
<keyword evidence="1" id="KW-0812">Transmembrane</keyword>
<feature type="signal peptide" evidence="2">
    <location>
        <begin position="1"/>
        <end position="23"/>
    </location>
</feature>
<dbReference type="OMA" id="ENSMALD"/>
<dbReference type="SUPFAM" id="SSF58069">
    <property type="entry name" value="Virus ectodomain"/>
    <property type="match status" value="1"/>
</dbReference>
<dbReference type="Ensembl" id="ENSPTXT00000001479.1">
    <property type="protein sequence ID" value="ENSPTXP00000001438.1"/>
    <property type="gene ID" value="ENSPTXG00000001175.1"/>
</dbReference>
<keyword evidence="1" id="KW-0472">Membrane</keyword>
<dbReference type="AlphaFoldDB" id="A0A670XRW5"/>
<evidence type="ECO:0000256" key="1">
    <source>
        <dbReference type="SAM" id="Phobius"/>
    </source>
</evidence>
<sequence>MFLCISTVRVSVFVLQQVGRAGTEQTEHVQRAGDLGDDLWTENSYIKDIRKTAQTLNLTNCWLCMHMPGTGKGGVILHGIPLTRQMMVPDGTIETGPVGGAVTNKVFIQLRETAYVCFKRSVKGGPFLGDWEKCNKTFEMPATCFNHSIVNAYECKKEYLPFWKNYCQMCASDNTYHKHLKYFPLPDGLWLLCGDDAYQQWPKNWSGVCTIGFVIPVIYKLEGLPIGMRIRNREVDSGLTVGGNLWTQISRAAIPPLGIAMNYRDIHILNNFTVAMFNDTIRSIKMLNEEVSEIRQVTLQNRYALDIMLAAKGGVCALIHSHCCVFIHNYEPNITRTVHDMEDRIAEHEAGKDGFNKSLWALLWDWLPDSSWLRLLLQLVVIIVIILIMLCCCIQCIPNLFQMCTSAFQRMGPGREGTVYYATKTPPIFE</sequence>
<dbReference type="Pfam" id="PF00429">
    <property type="entry name" value="TLV_coat"/>
    <property type="match status" value="1"/>
</dbReference>
<dbReference type="GeneTree" id="ENSGT00960000189364"/>